<dbReference type="Proteomes" id="UP000437736">
    <property type="component" value="Unassembled WGS sequence"/>
</dbReference>
<protein>
    <recommendedName>
        <fullName evidence="3">DUF47 family protein</fullName>
    </recommendedName>
</protein>
<comment type="caution">
    <text evidence="1">The sequence shown here is derived from an EMBL/GenBank/DDBJ whole genome shotgun (WGS) entry which is preliminary data.</text>
</comment>
<organism evidence="1 2">
    <name type="scientific">Acidiferrimicrobium australe</name>
    <dbReference type="NCBI Taxonomy" id="2664430"/>
    <lineage>
        <taxon>Bacteria</taxon>
        <taxon>Bacillati</taxon>
        <taxon>Actinomycetota</taxon>
        <taxon>Acidimicrobiia</taxon>
        <taxon>Acidimicrobiales</taxon>
        <taxon>Acidimicrobiaceae</taxon>
        <taxon>Acidiferrimicrobium</taxon>
    </lineage>
</organism>
<reference evidence="1 2" key="1">
    <citation type="submission" date="2019-11" db="EMBL/GenBank/DDBJ databases">
        <title>Acidiferrimicrobium australis gen. nov., sp. nov., an acidophilic and obligately heterotrophic, member of the Actinobacteria that catalyses dissimilatory oxido- reduction of iron isolated from metal-rich acidic water in Chile.</title>
        <authorList>
            <person name="Gonzalez D."/>
            <person name="Huber K."/>
            <person name="Hedrich S."/>
            <person name="Rojas-Villalobos C."/>
            <person name="Quatrini R."/>
            <person name="Dinamarca M.A."/>
            <person name="Schwarz A."/>
            <person name="Canales C."/>
            <person name="Nancucheo I."/>
        </authorList>
    </citation>
    <scope>NUCLEOTIDE SEQUENCE [LARGE SCALE GENOMIC DNA]</scope>
    <source>
        <strain evidence="1 2">USS-CCA1</strain>
    </source>
</reference>
<evidence type="ECO:0008006" key="3">
    <source>
        <dbReference type="Google" id="ProtNLM"/>
    </source>
</evidence>
<accession>A0ABW9QQC6</accession>
<keyword evidence="2" id="KW-1185">Reference proteome</keyword>
<dbReference type="EMBL" id="WJHE01000117">
    <property type="protein sequence ID" value="MST31693.1"/>
    <property type="molecule type" value="Genomic_DNA"/>
</dbReference>
<sequence>MDEGTRRQFLAALRTDDAFRAAVRREVVGNELLALVASAADPIVEDLRKTVDTLVDVVAEHRRELDLLAATPPARGLDDATRRDLATLAVGLGEVRARVAALAETTARHTEQLAALAEASAPILPLVQNGFVAIRDALTGLVSGMQSTQRELAELRETGIGVVDLRDAPAGERRPV</sequence>
<evidence type="ECO:0000313" key="2">
    <source>
        <dbReference type="Proteomes" id="UP000437736"/>
    </source>
</evidence>
<gene>
    <name evidence="1" type="ORF">GHK86_02985</name>
</gene>
<proteinExistence type="predicted"/>
<name>A0ABW9QQC6_9ACTN</name>
<evidence type="ECO:0000313" key="1">
    <source>
        <dbReference type="EMBL" id="MST31693.1"/>
    </source>
</evidence>